<dbReference type="RefSeq" id="WP_350342363.1">
    <property type="nucleotide sequence ID" value="NZ_CP158367.1"/>
</dbReference>
<dbReference type="AlphaFoldDB" id="A0AAU7VIC4"/>
<name>A0AAU7VIC4_9FIRM</name>
<proteinExistence type="predicted"/>
<gene>
    <name evidence="1" type="ORF">PRVXT_001593</name>
</gene>
<accession>A0AAU7VIC4</accession>
<sequence length="70" mass="8207">MPKKQNCFAYKKNGCKALRVKECEGCICPFFKTKGEYKRGKKEVKKRINSYDEPERSYLIDAYYGGKLKV</sequence>
<reference evidence="1" key="1">
    <citation type="journal article" date="2013" name="Extremophiles">
        <title>Proteinivorax tanatarense gen. nov., sp. nov., an anaerobic, haloalkaliphilic, proteolytic bacterium isolated from a decaying algal bloom, and proposal of Proteinivoraceae fam. nov.</title>
        <authorList>
            <person name="Kevbrin V."/>
            <person name="Boltyanskaya Y."/>
            <person name="Zhilina T."/>
            <person name="Kolganova T."/>
            <person name="Lavrentjeva E."/>
            <person name="Kuznetsov B."/>
        </authorList>
    </citation>
    <scope>NUCLEOTIDE SEQUENCE</scope>
    <source>
        <strain evidence="1">Z-910T</strain>
    </source>
</reference>
<organism evidence="1">
    <name type="scientific">Proteinivorax tanatarense</name>
    <dbReference type="NCBI Taxonomy" id="1260629"/>
    <lineage>
        <taxon>Bacteria</taxon>
        <taxon>Bacillati</taxon>
        <taxon>Bacillota</taxon>
        <taxon>Clostridia</taxon>
        <taxon>Eubacteriales</taxon>
        <taxon>Proteinivoracaceae</taxon>
        <taxon>Proteinivorax</taxon>
    </lineage>
</organism>
<dbReference type="EMBL" id="CP158367">
    <property type="protein sequence ID" value="XBX73601.1"/>
    <property type="molecule type" value="Genomic_DNA"/>
</dbReference>
<reference evidence="1" key="2">
    <citation type="submission" date="2024-06" db="EMBL/GenBank/DDBJ databases">
        <authorList>
            <person name="Petrova K.O."/>
            <person name="Toshchakov S.V."/>
            <person name="Boltjanskaja Y.V."/>
            <person name="Kevbrin V."/>
        </authorList>
    </citation>
    <scope>NUCLEOTIDE SEQUENCE</scope>
    <source>
        <strain evidence="1">Z-910T</strain>
    </source>
</reference>
<evidence type="ECO:0000313" key="1">
    <source>
        <dbReference type="EMBL" id="XBX73601.1"/>
    </source>
</evidence>
<protein>
    <submittedName>
        <fullName evidence="1">Uncharacterized protein</fullName>
    </submittedName>
</protein>